<dbReference type="Pfam" id="PF09820">
    <property type="entry name" value="AAA-ATPase_like"/>
    <property type="match status" value="1"/>
</dbReference>
<dbReference type="SUPFAM" id="SSF52540">
    <property type="entry name" value="P-loop containing nucleoside triphosphate hydrolases"/>
    <property type="match status" value="1"/>
</dbReference>
<dbReference type="InterPro" id="IPR018631">
    <property type="entry name" value="AAA-ATPase-like_dom"/>
</dbReference>
<protein>
    <submittedName>
        <fullName evidence="2">AAA family ATPase</fullName>
    </submittedName>
</protein>
<reference evidence="2" key="1">
    <citation type="journal article" date="2021" name="PeerJ">
        <title>Extensive microbial diversity within the chicken gut microbiome revealed by metagenomics and culture.</title>
        <authorList>
            <person name="Gilroy R."/>
            <person name="Ravi A."/>
            <person name="Getino M."/>
            <person name="Pursley I."/>
            <person name="Horton D.L."/>
            <person name="Alikhan N.F."/>
            <person name="Baker D."/>
            <person name="Gharbi K."/>
            <person name="Hall N."/>
            <person name="Watson M."/>
            <person name="Adriaenssens E.M."/>
            <person name="Foster-Nyarko E."/>
            <person name="Jarju S."/>
            <person name="Secka A."/>
            <person name="Antonio M."/>
            <person name="Oren A."/>
            <person name="Chaudhuri R.R."/>
            <person name="La Ragione R."/>
            <person name="Hildebrand F."/>
            <person name="Pallen M.J."/>
        </authorList>
    </citation>
    <scope>NUCLEOTIDE SEQUENCE</scope>
    <source>
        <strain evidence="2">378</strain>
    </source>
</reference>
<sequence>MAPELSNLQAFPLGLSDFNSIRADDLFFVDKTAKLGALVSNYRRVFFSRPRRMGKTTLCSTLEELFAHGDSDKFVGMKIHGNWPVKELFPVISLTFFDMDLVDVSTFEADLCQRLIEAYCNAGFTAALQYAGITSFLDLTLKLKAIIAGQRLVFLIDEWDNPLSSKLDDPELFASFQLVLRKFYSWLRRQSDARFVLITGIMRYRDTSLFTGSDIVDLSMEPAFADILGYTQEELENNYAHYIDLAAAKLGFTHDELLQQLKLYYDGFCFDYLASVKLYSPWAINRFFDALLKANLLQDDNIGREQIYFGSFWMNSAGAAPALRSYLNSYHGDVVKLADRYSQPVVLGYGNMTSPVKATDVTLDQIMVQSGMISIQAIIKGTKNAANVEAYKFECALTNYDVAS</sequence>
<organism evidence="2 3">
    <name type="scientific">Candidatus Anaerobiospirillum pullicola</name>
    <dbReference type="NCBI Taxonomy" id="2838451"/>
    <lineage>
        <taxon>Bacteria</taxon>
        <taxon>Pseudomonadati</taxon>
        <taxon>Pseudomonadota</taxon>
        <taxon>Gammaproteobacteria</taxon>
        <taxon>Aeromonadales</taxon>
        <taxon>Succinivibrionaceae</taxon>
        <taxon>Anaerobiospirillum</taxon>
    </lineage>
</organism>
<name>A0A948X1C0_9GAMM</name>
<gene>
    <name evidence="2" type="ORF">H9847_05215</name>
</gene>
<dbReference type="AlphaFoldDB" id="A0A948X1C0"/>
<evidence type="ECO:0000313" key="3">
    <source>
        <dbReference type="Proteomes" id="UP000733611"/>
    </source>
</evidence>
<dbReference type="EMBL" id="JAHLFE010000105">
    <property type="protein sequence ID" value="MBU3844256.1"/>
    <property type="molecule type" value="Genomic_DNA"/>
</dbReference>
<dbReference type="PANTHER" id="PTHR34825:SF1">
    <property type="entry name" value="AAA-ATPASE-LIKE DOMAIN-CONTAINING PROTEIN"/>
    <property type="match status" value="1"/>
</dbReference>
<proteinExistence type="predicted"/>
<reference evidence="2" key="2">
    <citation type="submission" date="2021-04" db="EMBL/GenBank/DDBJ databases">
        <authorList>
            <person name="Gilroy R."/>
        </authorList>
    </citation>
    <scope>NUCLEOTIDE SEQUENCE</scope>
    <source>
        <strain evidence="2">378</strain>
    </source>
</reference>
<dbReference type="InterPro" id="IPR027417">
    <property type="entry name" value="P-loop_NTPase"/>
</dbReference>
<dbReference type="PANTHER" id="PTHR34825">
    <property type="entry name" value="CONSERVED PROTEIN, WITH A WEAK D-GALACTARATE DEHYDRATASE/ALTRONATE HYDROLASE DOMAIN"/>
    <property type="match status" value="1"/>
</dbReference>
<comment type="caution">
    <text evidence="2">The sequence shown here is derived from an EMBL/GenBank/DDBJ whole genome shotgun (WGS) entry which is preliminary data.</text>
</comment>
<accession>A0A948X1C0</accession>
<feature type="non-terminal residue" evidence="2">
    <location>
        <position position="404"/>
    </location>
</feature>
<dbReference type="Proteomes" id="UP000733611">
    <property type="component" value="Unassembled WGS sequence"/>
</dbReference>
<evidence type="ECO:0000313" key="2">
    <source>
        <dbReference type="EMBL" id="MBU3844256.1"/>
    </source>
</evidence>
<evidence type="ECO:0000259" key="1">
    <source>
        <dbReference type="Pfam" id="PF09820"/>
    </source>
</evidence>
<feature type="domain" description="AAA-ATPase-like" evidence="1">
    <location>
        <begin position="12"/>
        <end position="210"/>
    </location>
</feature>